<reference evidence="1 2" key="1">
    <citation type="submission" date="2014-12" db="EMBL/GenBank/DDBJ databases">
        <title>Draft genome sequence of Paenibacillus kamchatkensis strain B-2647.</title>
        <authorList>
            <person name="Karlyshev A.V."/>
            <person name="Kudryashova E.B."/>
        </authorList>
    </citation>
    <scope>NUCLEOTIDE SEQUENCE [LARGE SCALE GENOMIC DNA]</scope>
    <source>
        <strain evidence="1 2">VKM B-2647</strain>
    </source>
</reference>
<organism evidence="1 2">
    <name type="scientific">Gordoniibacillus kamchatkensis</name>
    <dbReference type="NCBI Taxonomy" id="1590651"/>
    <lineage>
        <taxon>Bacteria</taxon>
        <taxon>Bacillati</taxon>
        <taxon>Bacillota</taxon>
        <taxon>Bacilli</taxon>
        <taxon>Bacillales</taxon>
        <taxon>Paenibacillaceae</taxon>
        <taxon>Gordoniibacillus</taxon>
    </lineage>
</organism>
<gene>
    <name evidence="1" type="ORF">SD70_19250</name>
</gene>
<proteinExistence type="predicted"/>
<name>A0ABR5AEX1_9BACL</name>
<dbReference type="EMBL" id="JXAK01000035">
    <property type="protein sequence ID" value="KIL39542.1"/>
    <property type="molecule type" value="Genomic_DNA"/>
</dbReference>
<sequence>MPDIVGYWTGGSLYHIAWEDDALALMENGTGYYFWFSAAEYDSFHTFRWKLDGDRLTLTSIKEFHFQGDELIKPKKLSNNVVRFPSDTIDVQVVRTIREGVGMKQIPALEFSQPFFYYTQTEFGFERSDVLEIDWHRQKVEQLKELGAWI</sequence>
<keyword evidence="2" id="KW-1185">Reference proteome</keyword>
<accession>A0ABR5AEX1</accession>
<protein>
    <submittedName>
        <fullName evidence="1">Uncharacterized protein</fullName>
    </submittedName>
</protein>
<evidence type="ECO:0000313" key="1">
    <source>
        <dbReference type="EMBL" id="KIL39542.1"/>
    </source>
</evidence>
<comment type="caution">
    <text evidence="1">The sequence shown here is derived from an EMBL/GenBank/DDBJ whole genome shotgun (WGS) entry which is preliminary data.</text>
</comment>
<dbReference type="RefSeq" id="WP_041049145.1">
    <property type="nucleotide sequence ID" value="NZ_JXAK01000035.1"/>
</dbReference>
<evidence type="ECO:0000313" key="2">
    <source>
        <dbReference type="Proteomes" id="UP000031967"/>
    </source>
</evidence>
<dbReference type="Proteomes" id="UP000031967">
    <property type="component" value="Unassembled WGS sequence"/>
</dbReference>